<accession>A0ABS2NPU8</accession>
<organism evidence="1 2">
    <name type="scientific">Alkaliphilus hydrothermalis</name>
    <dbReference type="NCBI Taxonomy" id="1482730"/>
    <lineage>
        <taxon>Bacteria</taxon>
        <taxon>Bacillati</taxon>
        <taxon>Bacillota</taxon>
        <taxon>Clostridia</taxon>
        <taxon>Peptostreptococcales</taxon>
        <taxon>Natronincolaceae</taxon>
        <taxon>Alkaliphilus</taxon>
    </lineage>
</organism>
<evidence type="ECO:0000313" key="1">
    <source>
        <dbReference type="EMBL" id="MBM7614958.1"/>
    </source>
</evidence>
<name>A0ABS2NPU8_9FIRM</name>
<sequence>MDQALEKLKIYLNKNKEECITINQEGIQTC</sequence>
<dbReference type="Proteomes" id="UP001314796">
    <property type="component" value="Unassembled WGS sequence"/>
</dbReference>
<protein>
    <submittedName>
        <fullName evidence="1">Uncharacterized protein</fullName>
    </submittedName>
</protein>
<comment type="caution">
    <text evidence="1">The sequence shown here is derived from an EMBL/GenBank/DDBJ whole genome shotgun (WGS) entry which is preliminary data.</text>
</comment>
<evidence type="ECO:0000313" key="2">
    <source>
        <dbReference type="Proteomes" id="UP001314796"/>
    </source>
</evidence>
<dbReference type="EMBL" id="JAFBEE010000008">
    <property type="protein sequence ID" value="MBM7614958.1"/>
    <property type="molecule type" value="Genomic_DNA"/>
</dbReference>
<reference evidence="1 2" key="1">
    <citation type="submission" date="2021-01" db="EMBL/GenBank/DDBJ databases">
        <title>Genomic Encyclopedia of Type Strains, Phase IV (KMG-IV): sequencing the most valuable type-strain genomes for metagenomic binning, comparative biology and taxonomic classification.</title>
        <authorList>
            <person name="Goeker M."/>
        </authorList>
    </citation>
    <scope>NUCLEOTIDE SEQUENCE [LARGE SCALE GENOMIC DNA]</scope>
    <source>
        <strain evidence="1 2">DSM 25890</strain>
    </source>
</reference>
<gene>
    <name evidence="1" type="ORF">JOC73_001520</name>
</gene>
<proteinExistence type="predicted"/>
<keyword evidence="2" id="KW-1185">Reference proteome</keyword>